<evidence type="ECO:0000313" key="4">
    <source>
        <dbReference type="EMBL" id="KAF8397383.1"/>
    </source>
</evidence>
<name>A0A835DAV7_TETSI</name>
<protein>
    <submittedName>
        <fullName evidence="4">Uncharacterized protein</fullName>
    </submittedName>
</protein>
<dbReference type="PANTHER" id="PTHR46133:SF8">
    <property type="entry name" value="TRANSCRIPTION FACTOR ILR3-LIKE"/>
    <property type="match status" value="1"/>
</dbReference>
<comment type="caution">
    <text evidence="4">The sequence shown here is derived from an EMBL/GenBank/DDBJ whole genome shotgun (WGS) entry which is preliminary data.</text>
</comment>
<dbReference type="GO" id="GO:0046983">
    <property type="term" value="F:protein dimerization activity"/>
    <property type="evidence" value="ECO:0007669"/>
    <property type="project" value="InterPro"/>
</dbReference>
<proteinExistence type="predicted"/>
<dbReference type="GO" id="GO:0006879">
    <property type="term" value="P:intracellular iron ion homeostasis"/>
    <property type="evidence" value="ECO:0007669"/>
    <property type="project" value="InterPro"/>
</dbReference>
<dbReference type="OrthoDB" id="515493at2759"/>
<organism evidence="4 5">
    <name type="scientific">Tetracentron sinense</name>
    <name type="common">Spur-leaf</name>
    <dbReference type="NCBI Taxonomy" id="13715"/>
    <lineage>
        <taxon>Eukaryota</taxon>
        <taxon>Viridiplantae</taxon>
        <taxon>Streptophyta</taxon>
        <taxon>Embryophyta</taxon>
        <taxon>Tracheophyta</taxon>
        <taxon>Spermatophyta</taxon>
        <taxon>Magnoliopsida</taxon>
        <taxon>Trochodendrales</taxon>
        <taxon>Trochodendraceae</taxon>
        <taxon>Tetracentron</taxon>
    </lineage>
</organism>
<sequence>MIICALCAFMIAIYVLNFCKFLKLREVASSILRFLELCSILEPGRPPKTDKVIILSDASRLLNQLRHEAQKLKETTEALEDTIKSLKAEKMELRDEKVKLKAEKERMEQMVKGISIPSPFVPQPAFHAAANAFSVNSKTIPYHPNYPPPMAMWQWIPPASLDTSQDHVLRPPVA</sequence>
<keyword evidence="5" id="KW-1185">Reference proteome</keyword>
<feature type="coiled-coil region" evidence="3">
    <location>
        <begin position="55"/>
        <end position="110"/>
    </location>
</feature>
<keyword evidence="1" id="KW-0805">Transcription regulation</keyword>
<dbReference type="SUPFAM" id="SSF47459">
    <property type="entry name" value="HLH, helix-loop-helix DNA-binding domain"/>
    <property type="match status" value="1"/>
</dbReference>
<dbReference type="Proteomes" id="UP000655225">
    <property type="component" value="Unassembled WGS sequence"/>
</dbReference>
<dbReference type="GO" id="GO:0003700">
    <property type="term" value="F:DNA-binding transcription factor activity"/>
    <property type="evidence" value="ECO:0007669"/>
    <property type="project" value="InterPro"/>
</dbReference>
<gene>
    <name evidence="4" type="ORF">HHK36_016296</name>
</gene>
<evidence type="ECO:0000256" key="3">
    <source>
        <dbReference type="SAM" id="Coils"/>
    </source>
</evidence>
<evidence type="ECO:0000313" key="5">
    <source>
        <dbReference type="Proteomes" id="UP000655225"/>
    </source>
</evidence>
<evidence type="ECO:0000256" key="2">
    <source>
        <dbReference type="ARBA" id="ARBA00023163"/>
    </source>
</evidence>
<dbReference type="OMA" id="YATNYAP"/>
<dbReference type="Gene3D" id="1.20.5.400">
    <property type="match status" value="1"/>
</dbReference>
<evidence type="ECO:0000256" key="1">
    <source>
        <dbReference type="ARBA" id="ARBA00023015"/>
    </source>
</evidence>
<keyword evidence="2" id="KW-0804">Transcription</keyword>
<reference evidence="4 5" key="1">
    <citation type="submission" date="2020-04" db="EMBL/GenBank/DDBJ databases">
        <title>Plant Genome Project.</title>
        <authorList>
            <person name="Zhang R.-G."/>
        </authorList>
    </citation>
    <scope>NUCLEOTIDE SEQUENCE [LARGE SCALE GENOMIC DNA]</scope>
    <source>
        <strain evidence="4">YNK0</strain>
        <tissue evidence="4">Leaf</tissue>
    </source>
</reference>
<dbReference type="InterPro" id="IPR036638">
    <property type="entry name" value="HLH_DNA-bd_sf"/>
</dbReference>
<dbReference type="AlphaFoldDB" id="A0A835DAV7"/>
<accession>A0A835DAV7</accession>
<dbReference type="InterPro" id="IPR044818">
    <property type="entry name" value="ILR3-like"/>
</dbReference>
<dbReference type="EMBL" id="JABCRI010000011">
    <property type="protein sequence ID" value="KAF8397383.1"/>
    <property type="molecule type" value="Genomic_DNA"/>
</dbReference>
<dbReference type="PANTHER" id="PTHR46133">
    <property type="entry name" value="BHLH TRANSCRIPTION FACTOR"/>
    <property type="match status" value="1"/>
</dbReference>
<keyword evidence="3" id="KW-0175">Coiled coil</keyword>